<accession>A0AA43M910</accession>
<name>A0AA43M910_9BURK</name>
<comment type="caution">
    <text evidence="1">The sequence shown here is derived from an EMBL/GenBank/DDBJ whole genome shotgun (WGS) entry which is preliminary data.</text>
</comment>
<sequence length="49" mass="5418">MKQFKVMVKVSGVWVNTIVFADNPNHAFQLAKSQFGSSNIMSPPTQLGH</sequence>
<reference evidence="1" key="1">
    <citation type="submission" date="2023-04" db="EMBL/GenBank/DDBJ databases">
        <title>Genome Encyclopedia of Bacteria and Archaea VI: Functional Genomics of Type Strains.</title>
        <authorList>
            <person name="Whitman W."/>
        </authorList>
    </citation>
    <scope>NUCLEOTIDE SEQUENCE</scope>
    <source>
        <strain evidence="1">Enz.4-51</strain>
    </source>
</reference>
<dbReference type="Proteomes" id="UP001161160">
    <property type="component" value="Unassembled WGS sequence"/>
</dbReference>
<evidence type="ECO:0000313" key="1">
    <source>
        <dbReference type="EMBL" id="MDH6504225.1"/>
    </source>
</evidence>
<keyword evidence="2" id="KW-1185">Reference proteome</keyword>
<gene>
    <name evidence="1" type="ORF">M2127_001530</name>
</gene>
<proteinExistence type="predicted"/>
<organism evidence="1 2">
    <name type="scientific">Polynucleobacter sphagniphilus</name>
    <dbReference type="NCBI Taxonomy" id="1743169"/>
    <lineage>
        <taxon>Bacteria</taxon>
        <taxon>Pseudomonadati</taxon>
        <taxon>Pseudomonadota</taxon>
        <taxon>Betaproteobacteria</taxon>
        <taxon>Burkholderiales</taxon>
        <taxon>Burkholderiaceae</taxon>
        <taxon>Polynucleobacter</taxon>
    </lineage>
</organism>
<dbReference type="AlphaFoldDB" id="A0AA43M910"/>
<protein>
    <submittedName>
        <fullName evidence="1">Uncharacterized protein</fullName>
    </submittedName>
</protein>
<dbReference type="RefSeq" id="WP_158025499.1">
    <property type="nucleotide sequence ID" value="NZ_JAQFIK010000010.1"/>
</dbReference>
<evidence type="ECO:0000313" key="2">
    <source>
        <dbReference type="Proteomes" id="UP001161160"/>
    </source>
</evidence>
<dbReference type="EMBL" id="JARXYA010000006">
    <property type="protein sequence ID" value="MDH6504225.1"/>
    <property type="molecule type" value="Genomic_DNA"/>
</dbReference>